<comment type="caution">
    <text evidence="10">The sequence shown here is derived from an EMBL/GenBank/DDBJ whole genome shotgun (WGS) entry which is preliminary data.</text>
</comment>
<evidence type="ECO:0000256" key="6">
    <source>
        <dbReference type="ARBA" id="ARBA00023004"/>
    </source>
</evidence>
<dbReference type="PRINTS" id="PR00385">
    <property type="entry name" value="P450"/>
</dbReference>
<dbReference type="OrthoDB" id="10029320at2759"/>
<dbReference type="InterPro" id="IPR050121">
    <property type="entry name" value="Cytochrome_P450_monoxygenase"/>
</dbReference>
<gene>
    <name evidence="10" type="ORF">B0I36DRAFT_334449</name>
</gene>
<evidence type="ECO:0000313" key="10">
    <source>
        <dbReference type="EMBL" id="KAH7021438.1"/>
    </source>
</evidence>
<evidence type="ECO:0000256" key="1">
    <source>
        <dbReference type="ARBA" id="ARBA00001971"/>
    </source>
</evidence>
<dbReference type="GO" id="GO:0020037">
    <property type="term" value="F:heme binding"/>
    <property type="evidence" value="ECO:0007669"/>
    <property type="project" value="InterPro"/>
</dbReference>
<dbReference type="Proteomes" id="UP000756346">
    <property type="component" value="Unassembled WGS sequence"/>
</dbReference>
<evidence type="ECO:0000256" key="2">
    <source>
        <dbReference type="ARBA" id="ARBA00005179"/>
    </source>
</evidence>
<dbReference type="Gene3D" id="1.10.630.10">
    <property type="entry name" value="Cytochrome P450"/>
    <property type="match status" value="1"/>
</dbReference>
<dbReference type="GO" id="GO:0005506">
    <property type="term" value="F:iron ion binding"/>
    <property type="evidence" value="ECO:0007669"/>
    <property type="project" value="InterPro"/>
</dbReference>
<evidence type="ECO:0000256" key="7">
    <source>
        <dbReference type="ARBA" id="ARBA00023033"/>
    </source>
</evidence>
<sequence>MVLLEKTMSALPLLGAAAAAAALAYLLARAFTQRRFYRNVPCPPHSMFWGHLKLLGEYTARMPKGGYIQQAITQMKQDYDLPDVFYLDMWPATSGFVCMTGPDATAYPTTTNVWPQAPIVTDFFVETTGTTFIEATNGPLWKELLHRIAPGLTPTTIKAYFPAIVAEACSLRDELARNSGAGAPAVRISDAIGRYPFGVIAQVICGEGLGEDVYRDTLRVAELQTLKQTPGALFLPWNKWAYKREVAACLGRIDAVLLTKVRARFAELARDKAAATQRILDRLLLPSVKQGLPLDSALETLCLSNIKGLIIAGYGTTNDTSTFIWLLLHTHPEILEKLRDEHDRVFGKDLDATLTKLRENPGLLNSLEYTTAVIHETLRLFPIGMVVRAVPPGLKSMSIGGKEHPVLPDQMACIVSHAMHYNDEYFPDPKRFLPDRFLNDPAASALVTDGTGQATSSSGSDDDEKKTAAGGKIGNGPIHPRNAYRPFERGPRGCIGQALAMEEMKVQLVVLARSFDMAIEKVEEAGESKADVKEPTFGHMDMEKKLGRHALQVAGFTAGPAGPVLMKVRPRGGLAAAAR</sequence>
<accession>A0A9P8XWF5</accession>
<keyword evidence="3 8" id="KW-0349">Heme</keyword>
<dbReference type="InterPro" id="IPR002401">
    <property type="entry name" value="Cyt_P450_E_grp-I"/>
</dbReference>
<dbReference type="PRINTS" id="PR00463">
    <property type="entry name" value="EP450I"/>
</dbReference>
<dbReference type="InterPro" id="IPR036396">
    <property type="entry name" value="Cyt_P450_sf"/>
</dbReference>
<reference evidence="10" key="1">
    <citation type="journal article" date="2021" name="Nat. Commun.">
        <title>Genetic determinants of endophytism in the Arabidopsis root mycobiome.</title>
        <authorList>
            <person name="Mesny F."/>
            <person name="Miyauchi S."/>
            <person name="Thiergart T."/>
            <person name="Pickel B."/>
            <person name="Atanasova L."/>
            <person name="Karlsson M."/>
            <person name="Huettel B."/>
            <person name="Barry K.W."/>
            <person name="Haridas S."/>
            <person name="Chen C."/>
            <person name="Bauer D."/>
            <person name="Andreopoulos W."/>
            <person name="Pangilinan J."/>
            <person name="LaButti K."/>
            <person name="Riley R."/>
            <person name="Lipzen A."/>
            <person name="Clum A."/>
            <person name="Drula E."/>
            <person name="Henrissat B."/>
            <person name="Kohler A."/>
            <person name="Grigoriev I.V."/>
            <person name="Martin F.M."/>
            <person name="Hacquard S."/>
        </authorList>
    </citation>
    <scope>NUCLEOTIDE SEQUENCE</scope>
    <source>
        <strain evidence="10">MPI-CAGE-CH-0230</strain>
    </source>
</reference>
<keyword evidence="4 8" id="KW-0479">Metal-binding</keyword>
<comment type="cofactor">
    <cofactor evidence="1 8">
        <name>heme</name>
        <dbReference type="ChEBI" id="CHEBI:30413"/>
    </cofactor>
</comment>
<keyword evidence="5" id="KW-0560">Oxidoreductase</keyword>
<evidence type="ECO:0000256" key="4">
    <source>
        <dbReference type="ARBA" id="ARBA00022723"/>
    </source>
</evidence>
<evidence type="ECO:0000256" key="9">
    <source>
        <dbReference type="SAM" id="MobiDB-lite"/>
    </source>
</evidence>
<protein>
    <submittedName>
        <fullName evidence="10">Cytochrome P450</fullName>
    </submittedName>
</protein>
<evidence type="ECO:0000256" key="5">
    <source>
        <dbReference type="ARBA" id="ARBA00023002"/>
    </source>
</evidence>
<dbReference type="AlphaFoldDB" id="A0A9P8XWF5"/>
<dbReference type="PANTHER" id="PTHR24305:SF107">
    <property type="entry name" value="P450, PUTATIVE (EUROFUNG)-RELATED"/>
    <property type="match status" value="1"/>
</dbReference>
<evidence type="ECO:0000256" key="8">
    <source>
        <dbReference type="PIRSR" id="PIRSR602401-1"/>
    </source>
</evidence>
<dbReference type="InterPro" id="IPR001128">
    <property type="entry name" value="Cyt_P450"/>
</dbReference>
<evidence type="ECO:0000256" key="3">
    <source>
        <dbReference type="ARBA" id="ARBA00022617"/>
    </source>
</evidence>
<feature type="region of interest" description="Disordered" evidence="9">
    <location>
        <begin position="447"/>
        <end position="487"/>
    </location>
</feature>
<name>A0A9P8XWF5_9PEZI</name>
<keyword evidence="11" id="KW-1185">Reference proteome</keyword>
<dbReference type="EMBL" id="JAGTJQ010000010">
    <property type="protein sequence ID" value="KAH7021438.1"/>
    <property type="molecule type" value="Genomic_DNA"/>
</dbReference>
<organism evidence="10 11">
    <name type="scientific">Microdochium trichocladiopsis</name>
    <dbReference type="NCBI Taxonomy" id="1682393"/>
    <lineage>
        <taxon>Eukaryota</taxon>
        <taxon>Fungi</taxon>
        <taxon>Dikarya</taxon>
        <taxon>Ascomycota</taxon>
        <taxon>Pezizomycotina</taxon>
        <taxon>Sordariomycetes</taxon>
        <taxon>Xylariomycetidae</taxon>
        <taxon>Xylariales</taxon>
        <taxon>Microdochiaceae</taxon>
        <taxon>Microdochium</taxon>
    </lineage>
</organism>
<feature type="binding site" description="axial binding residue" evidence="8">
    <location>
        <position position="494"/>
    </location>
    <ligand>
        <name>heme</name>
        <dbReference type="ChEBI" id="CHEBI:30413"/>
    </ligand>
    <ligandPart>
        <name>Fe</name>
        <dbReference type="ChEBI" id="CHEBI:18248"/>
    </ligandPart>
</feature>
<keyword evidence="6 8" id="KW-0408">Iron</keyword>
<dbReference type="Pfam" id="PF00067">
    <property type="entry name" value="p450"/>
    <property type="match status" value="1"/>
</dbReference>
<comment type="pathway">
    <text evidence="2">Secondary metabolite biosynthesis.</text>
</comment>
<dbReference type="RefSeq" id="XP_046007639.1">
    <property type="nucleotide sequence ID" value="XM_046155349.1"/>
</dbReference>
<dbReference type="GO" id="GO:0016705">
    <property type="term" value="F:oxidoreductase activity, acting on paired donors, with incorporation or reduction of molecular oxygen"/>
    <property type="evidence" value="ECO:0007669"/>
    <property type="project" value="InterPro"/>
</dbReference>
<dbReference type="GeneID" id="70184895"/>
<proteinExistence type="predicted"/>
<keyword evidence="7" id="KW-0503">Monooxygenase</keyword>
<feature type="compositionally biased region" description="Polar residues" evidence="9">
    <location>
        <begin position="450"/>
        <end position="459"/>
    </location>
</feature>
<dbReference type="PANTHER" id="PTHR24305">
    <property type="entry name" value="CYTOCHROME P450"/>
    <property type="match status" value="1"/>
</dbReference>
<dbReference type="SUPFAM" id="SSF48264">
    <property type="entry name" value="Cytochrome P450"/>
    <property type="match status" value="1"/>
</dbReference>
<evidence type="ECO:0000313" key="11">
    <source>
        <dbReference type="Proteomes" id="UP000756346"/>
    </source>
</evidence>
<dbReference type="GO" id="GO:0004497">
    <property type="term" value="F:monooxygenase activity"/>
    <property type="evidence" value="ECO:0007669"/>
    <property type="project" value="UniProtKB-KW"/>
</dbReference>